<dbReference type="Gene3D" id="3.30.70.100">
    <property type="match status" value="1"/>
</dbReference>
<dbReference type="EMBL" id="QJKJ01004800">
    <property type="protein sequence ID" value="RDX92731.1"/>
    <property type="molecule type" value="Genomic_DNA"/>
</dbReference>
<accession>A0A371GQ89</accession>
<evidence type="ECO:0000256" key="5">
    <source>
        <dbReference type="ARBA" id="ARBA00023136"/>
    </source>
</evidence>
<dbReference type="GO" id="GO:0046872">
    <property type="term" value="F:metal ion binding"/>
    <property type="evidence" value="ECO:0007669"/>
    <property type="project" value="UniProtKB-KW"/>
</dbReference>
<dbReference type="Proteomes" id="UP000257109">
    <property type="component" value="Unassembled WGS sequence"/>
</dbReference>
<evidence type="ECO:0000256" key="3">
    <source>
        <dbReference type="ARBA" id="ARBA00022539"/>
    </source>
</evidence>
<dbReference type="InterPro" id="IPR036163">
    <property type="entry name" value="HMA_dom_sf"/>
</dbReference>
<dbReference type="PANTHER" id="PTHR22814">
    <property type="entry name" value="COPPER TRANSPORT PROTEIN ATOX1-RELATED"/>
    <property type="match status" value="1"/>
</dbReference>
<organism evidence="9 10">
    <name type="scientific">Mucuna pruriens</name>
    <name type="common">Velvet bean</name>
    <name type="synonym">Dolichos pruriens</name>
    <dbReference type="NCBI Taxonomy" id="157652"/>
    <lineage>
        <taxon>Eukaryota</taxon>
        <taxon>Viridiplantae</taxon>
        <taxon>Streptophyta</taxon>
        <taxon>Embryophyta</taxon>
        <taxon>Tracheophyta</taxon>
        <taxon>Spermatophyta</taxon>
        <taxon>Magnoliopsida</taxon>
        <taxon>eudicotyledons</taxon>
        <taxon>Gunneridae</taxon>
        <taxon>Pentapetalae</taxon>
        <taxon>rosids</taxon>
        <taxon>fabids</taxon>
        <taxon>Fabales</taxon>
        <taxon>Fabaceae</taxon>
        <taxon>Papilionoideae</taxon>
        <taxon>50 kb inversion clade</taxon>
        <taxon>NPAAA clade</taxon>
        <taxon>indigoferoid/millettioid clade</taxon>
        <taxon>Phaseoleae</taxon>
        <taxon>Mucuna</taxon>
    </lineage>
</organism>
<comment type="subcellular location">
    <subcellularLocation>
        <location evidence="1">Membrane</location>
    </subcellularLocation>
</comment>
<dbReference type="PANTHER" id="PTHR22814:SF336">
    <property type="entry name" value="HEAVY METAL-ASSOCIATED ISOPRENYLATED PLANT PROTEIN 23"/>
    <property type="match status" value="1"/>
</dbReference>
<feature type="domain" description="HMA" evidence="8">
    <location>
        <begin position="27"/>
        <end position="90"/>
    </location>
</feature>
<dbReference type="SUPFAM" id="SSF55008">
    <property type="entry name" value="HMA, heavy metal-associated domain"/>
    <property type="match status" value="1"/>
</dbReference>
<protein>
    <submittedName>
        <fullName evidence="9">Heavy metal-associated isoprenylated plant protein 23</fullName>
    </submittedName>
</protein>
<gene>
    <name evidence="9" type="primary">HIPP23</name>
    <name evidence="9" type="ORF">CR513_25102</name>
</gene>
<sequence length="233" mass="26009">MGVGGTLEYLSDLMGSGYHHKKKRKQFQTVELKVRMDCDGCELKVKNALSSLSGVKSVEINRKQQKVTVTGYIEPNKVLKKAKSTGKRAEIWPYVPYNLVAHPYSVPAYDKKAPPGYVRRVEVPANTGTVTRYEDPYITMFSDDNPNACSVIIAELYTVLASLRVELPGILQSPIASVTNMSKSNKFNNFRHLPTIMHQFPNAMKHNLRSTLQVQGHMLNAEESAVCVSHLGK</sequence>
<dbReference type="InterPro" id="IPR006121">
    <property type="entry name" value="HMA_dom"/>
</dbReference>
<evidence type="ECO:0000256" key="6">
    <source>
        <dbReference type="ARBA" id="ARBA00023289"/>
    </source>
</evidence>
<evidence type="ECO:0000256" key="1">
    <source>
        <dbReference type="ARBA" id="ARBA00004370"/>
    </source>
</evidence>
<dbReference type="PROSITE" id="PS50846">
    <property type="entry name" value="HMA_2"/>
    <property type="match status" value="1"/>
</dbReference>
<keyword evidence="5" id="KW-0472">Membrane</keyword>
<dbReference type="OrthoDB" id="689350at2759"/>
<keyword evidence="2" id="KW-0488">Methylation</keyword>
<evidence type="ECO:0000313" key="10">
    <source>
        <dbReference type="Proteomes" id="UP000257109"/>
    </source>
</evidence>
<dbReference type="FunFam" id="3.30.70.100:FF:000035">
    <property type="entry name" value="Heavy metal-associated isoprenylated plant protein 26"/>
    <property type="match status" value="1"/>
</dbReference>
<proteinExistence type="inferred from homology"/>
<keyword evidence="4" id="KW-0479">Metal-binding</keyword>
<keyword evidence="6" id="KW-0636">Prenylation</keyword>
<dbReference type="GO" id="GO:0016020">
    <property type="term" value="C:membrane"/>
    <property type="evidence" value="ECO:0007669"/>
    <property type="project" value="UniProtKB-SubCell"/>
</dbReference>
<keyword evidence="10" id="KW-1185">Reference proteome</keyword>
<evidence type="ECO:0000256" key="7">
    <source>
        <dbReference type="ARBA" id="ARBA00024045"/>
    </source>
</evidence>
<dbReference type="AlphaFoldDB" id="A0A371GQ89"/>
<keyword evidence="6" id="KW-0449">Lipoprotein</keyword>
<keyword evidence="3" id="KW-0104">Cadmium</keyword>
<evidence type="ECO:0000256" key="4">
    <source>
        <dbReference type="ARBA" id="ARBA00022723"/>
    </source>
</evidence>
<comment type="similarity">
    <text evidence="7">Belongs to the HIPP family.</text>
</comment>
<evidence type="ECO:0000256" key="2">
    <source>
        <dbReference type="ARBA" id="ARBA00022481"/>
    </source>
</evidence>
<comment type="caution">
    <text evidence="9">The sequence shown here is derived from an EMBL/GenBank/DDBJ whole genome shotgun (WGS) entry which is preliminary data.</text>
</comment>
<name>A0A371GQ89_MUCPR</name>
<feature type="non-terminal residue" evidence="9">
    <location>
        <position position="233"/>
    </location>
</feature>
<evidence type="ECO:0000313" key="9">
    <source>
        <dbReference type="EMBL" id="RDX92731.1"/>
    </source>
</evidence>
<reference evidence="9" key="1">
    <citation type="submission" date="2018-05" db="EMBL/GenBank/DDBJ databases">
        <title>Draft genome of Mucuna pruriens seed.</title>
        <authorList>
            <person name="Nnadi N.E."/>
            <person name="Vos R."/>
            <person name="Hasami M.H."/>
            <person name="Devisetty U.K."/>
            <person name="Aguiy J.C."/>
        </authorList>
    </citation>
    <scope>NUCLEOTIDE SEQUENCE [LARGE SCALE GENOMIC DNA]</scope>
    <source>
        <strain evidence="9">JCA_2017</strain>
    </source>
</reference>
<evidence type="ECO:0000259" key="8">
    <source>
        <dbReference type="PROSITE" id="PS50846"/>
    </source>
</evidence>
<dbReference type="GO" id="GO:0006950">
    <property type="term" value="P:response to stress"/>
    <property type="evidence" value="ECO:0007669"/>
    <property type="project" value="UniProtKB-ARBA"/>
</dbReference>
<dbReference type="Pfam" id="PF00403">
    <property type="entry name" value="HMA"/>
    <property type="match status" value="1"/>
</dbReference>
<dbReference type="CDD" id="cd00371">
    <property type="entry name" value="HMA"/>
    <property type="match status" value="1"/>
</dbReference>